<organism evidence="2 3">
    <name type="scientific">Photobacterium atrarenae</name>
    <dbReference type="NCBI Taxonomy" id="865757"/>
    <lineage>
        <taxon>Bacteria</taxon>
        <taxon>Pseudomonadati</taxon>
        <taxon>Pseudomonadota</taxon>
        <taxon>Gammaproteobacteria</taxon>
        <taxon>Vibrionales</taxon>
        <taxon>Vibrionaceae</taxon>
        <taxon>Photobacterium</taxon>
    </lineage>
</organism>
<protein>
    <submittedName>
        <fullName evidence="2">Universal stress protein</fullName>
    </submittedName>
</protein>
<evidence type="ECO:0000259" key="1">
    <source>
        <dbReference type="Pfam" id="PF00582"/>
    </source>
</evidence>
<dbReference type="CDD" id="cd00293">
    <property type="entry name" value="USP-like"/>
    <property type="match status" value="1"/>
</dbReference>
<dbReference type="Proteomes" id="UP001057998">
    <property type="component" value="Chromosome 2"/>
</dbReference>
<sequence length="139" mass="15528">MFKTIMVPVDLRHEENLRHSLDVVGHLAKADNAKVVFVGVSLSAPTEIAHNPKEFKAKLAYFTREQSRHYGFEAECHPVFSVDPTAELNKKLLQTIQEVGADLVLMATHIPNVSDYLFANHGSYIATHCKTSVFLVRAP</sequence>
<dbReference type="InterPro" id="IPR006016">
    <property type="entry name" value="UspA"/>
</dbReference>
<reference evidence="2" key="1">
    <citation type="submission" date="2022-07" db="EMBL/GenBank/DDBJ databases">
        <title>Genome sequencing of Photobacterium atrarenae GJH2-4.</title>
        <authorList>
            <person name="Park S.-J."/>
        </authorList>
    </citation>
    <scope>NUCLEOTIDE SEQUENCE</scope>
    <source>
        <strain evidence="2">GJH2-4</strain>
    </source>
</reference>
<dbReference type="SUPFAM" id="SSF52402">
    <property type="entry name" value="Adenine nucleotide alpha hydrolases-like"/>
    <property type="match status" value="1"/>
</dbReference>
<feature type="domain" description="UspA" evidence="1">
    <location>
        <begin position="1"/>
        <end position="137"/>
    </location>
</feature>
<dbReference type="Gene3D" id="3.40.50.620">
    <property type="entry name" value="HUPs"/>
    <property type="match status" value="1"/>
</dbReference>
<dbReference type="Pfam" id="PF00582">
    <property type="entry name" value="Usp"/>
    <property type="match status" value="1"/>
</dbReference>
<accession>A0ABY5GPT4</accession>
<keyword evidence="3" id="KW-1185">Reference proteome</keyword>
<dbReference type="EMBL" id="CP101509">
    <property type="protein sequence ID" value="UTV30761.1"/>
    <property type="molecule type" value="Genomic_DNA"/>
</dbReference>
<name>A0ABY5GPT4_9GAMM</name>
<dbReference type="InterPro" id="IPR014729">
    <property type="entry name" value="Rossmann-like_a/b/a_fold"/>
</dbReference>
<gene>
    <name evidence="2" type="ORF">NNL38_19580</name>
</gene>
<evidence type="ECO:0000313" key="3">
    <source>
        <dbReference type="Proteomes" id="UP001057998"/>
    </source>
</evidence>
<proteinExistence type="predicted"/>
<dbReference type="RefSeq" id="WP_255392126.1">
    <property type="nucleotide sequence ID" value="NZ_CP101509.1"/>
</dbReference>
<evidence type="ECO:0000313" key="2">
    <source>
        <dbReference type="EMBL" id="UTV30761.1"/>
    </source>
</evidence>